<dbReference type="InterPro" id="IPR018378">
    <property type="entry name" value="C-type_lectin_CS"/>
</dbReference>
<dbReference type="KEGG" id="eai:106844507"/>
<dbReference type="InterPro" id="IPR016187">
    <property type="entry name" value="CTDL_fold"/>
</dbReference>
<evidence type="ECO:0000256" key="1">
    <source>
        <dbReference type="ARBA" id="ARBA00022734"/>
    </source>
</evidence>
<accession>A0A8C4L8L6</accession>
<reference evidence="6" key="3">
    <citation type="submission" date="2025-09" db="UniProtKB">
        <authorList>
            <consortium name="Ensembl"/>
        </authorList>
    </citation>
    <scope>IDENTIFICATION</scope>
</reference>
<dbReference type="GeneID" id="106844507"/>
<dbReference type="InterPro" id="IPR051379">
    <property type="entry name" value="C-type_Lectin_Receptor_IMM"/>
</dbReference>
<dbReference type="PROSITE" id="PS50041">
    <property type="entry name" value="C_TYPE_LECTIN_2"/>
    <property type="match status" value="1"/>
</dbReference>
<protein>
    <submittedName>
        <fullName evidence="6">CD209 molecule</fullName>
    </submittedName>
</protein>
<name>A0A8C4L8L6_EQUAS</name>
<dbReference type="CDD" id="cd03590">
    <property type="entry name" value="CLECT_DC-SIGN_like"/>
    <property type="match status" value="1"/>
</dbReference>
<organism evidence="6 7">
    <name type="scientific">Equus asinus</name>
    <name type="common">Donkey</name>
    <name type="synonym">Equus africanus asinus</name>
    <dbReference type="NCBI Taxonomy" id="9793"/>
    <lineage>
        <taxon>Eukaryota</taxon>
        <taxon>Metazoa</taxon>
        <taxon>Chordata</taxon>
        <taxon>Craniata</taxon>
        <taxon>Vertebrata</taxon>
        <taxon>Euteleostomi</taxon>
        <taxon>Mammalia</taxon>
        <taxon>Eutheria</taxon>
        <taxon>Laurasiatheria</taxon>
        <taxon>Perissodactyla</taxon>
        <taxon>Equidae</taxon>
        <taxon>Equus</taxon>
    </lineage>
</organism>
<keyword evidence="4" id="KW-0812">Transmembrane</keyword>
<dbReference type="InterPro" id="IPR001304">
    <property type="entry name" value="C-type_lectin-like"/>
</dbReference>
<dbReference type="AlphaFoldDB" id="A0A8C4L8L6"/>
<evidence type="ECO:0000259" key="5">
    <source>
        <dbReference type="PROSITE" id="PS50041"/>
    </source>
</evidence>
<feature type="transmembrane region" description="Helical" evidence="4">
    <location>
        <begin position="49"/>
        <end position="70"/>
    </location>
</feature>
<evidence type="ECO:0000313" key="7">
    <source>
        <dbReference type="Proteomes" id="UP000694387"/>
    </source>
</evidence>
<dbReference type="OMA" id="GQDCVEF"/>
<dbReference type="OrthoDB" id="8950604at2759"/>
<dbReference type="GO" id="GO:0030246">
    <property type="term" value="F:carbohydrate binding"/>
    <property type="evidence" value="ECO:0007669"/>
    <property type="project" value="UniProtKB-KW"/>
</dbReference>
<evidence type="ECO:0000256" key="2">
    <source>
        <dbReference type="ARBA" id="ARBA00023157"/>
    </source>
</evidence>
<dbReference type="GeneTree" id="ENSGT00940000155012"/>
<evidence type="ECO:0000256" key="4">
    <source>
        <dbReference type="SAM" id="Phobius"/>
    </source>
</evidence>
<sequence>MDQRDPKEPMALDEEELMTSGNRLSSKDFGFQKSHGFKNFPGCQGQGRAPLVLLFLSLVVFAGLLVAILVQVSKVPRSQGLEPSKQEEIQQILTQLKAGIALLCHPCPWGWRSFQGNCYFFSNSQLNWHDSVTACEEVEAQLVVIESAEEQNFLQVQASRFNRLTWMGLSDLKHEGTWHWVDGSPLLPSFMKYWNEGEPNSSGEEDCAEFRGKGWNDSKCSLSKFWICKKPTTSCSSA</sequence>
<dbReference type="Gene3D" id="3.10.100.10">
    <property type="entry name" value="Mannose-Binding Protein A, subunit A"/>
    <property type="match status" value="1"/>
</dbReference>
<evidence type="ECO:0000256" key="3">
    <source>
        <dbReference type="ARBA" id="ARBA00023170"/>
    </source>
</evidence>
<reference evidence="6 7" key="1">
    <citation type="journal article" date="2020" name="Nat. Commun.">
        <title>Donkey genomes provide new insights into domestication and selection for coat color.</title>
        <authorList>
            <person name="Wang"/>
            <person name="C."/>
            <person name="Li"/>
            <person name="H."/>
            <person name="Guo"/>
            <person name="Y."/>
            <person name="Huang"/>
            <person name="J."/>
            <person name="Sun"/>
            <person name="Y."/>
            <person name="Min"/>
            <person name="J."/>
            <person name="Wang"/>
            <person name="J."/>
            <person name="Fang"/>
            <person name="X."/>
            <person name="Zhao"/>
            <person name="Z."/>
            <person name="Wang"/>
            <person name="S."/>
            <person name="Zhang"/>
            <person name="Y."/>
            <person name="Liu"/>
            <person name="Q."/>
            <person name="Jiang"/>
            <person name="Q."/>
            <person name="Wang"/>
            <person name="X."/>
            <person name="Guo"/>
            <person name="Y."/>
            <person name="Yang"/>
            <person name="C."/>
            <person name="Wang"/>
            <person name="Y."/>
            <person name="Tian"/>
            <person name="F."/>
            <person name="Zhuang"/>
            <person name="G."/>
            <person name="Fan"/>
            <person name="Y."/>
            <person name="Gao"/>
            <person name="Q."/>
            <person name="Li"/>
            <person name="Y."/>
            <person name="Ju"/>
            <person name="Z."/>
            <person name="Li"/>
            <person name="J."/>
            <person name="Li"/>
            <person name="R."/>
            <person name="Hou"/>
            <person name="M."/>
            <person name="Yang"/>
            <person name="G."/>
            <person name="Liu"/>
            <person name="G."/>
            <person name="Liu"/>
            <person name="W."/>
            <person name="Guo"/>
            <person name="J."/>
            <person name="Pan"/>
            <person name="S."/>
            <person name="Fan"/>
            <person name="G."/>
            <person name="Zhang"/>
            <person name="W."/>
            <person name="Zhang"/>
            <person name="R."/>
            <person name="Yu"/>
            <person name="J."/>
            <person name="Zhang"/>
            <person name="X."/>
            <person name="Yin"/>
            <person name="Q."/>
            <person name="Ji"/>
            <person name="C."/>
            <person name="Jin"/>
            <person name="Y."/>
            <person name="Yue"/>
            <person name="G."/>
            <person name="Liu"/>
            <person name="M."/>
            <person name="Xu"/>
            <person name="J."/>
            <person name="Liu"/>
            <person name="S."/>
            <person name="Jordana"/>
            <person name="J."/>
            <person name="Noce"/>
            <person name="A."/>
            <person name="Amills"/>
            <person name="M."/>
            <person name="Wu"/>
            <person name="D.D."/>
            <person name="Li"/>
            <person name="S."/>
            <person name="Zhou"/>
            <person name="X. and Zhong"/>
            <person name="J."/>
        </authorList>
    </citation>
    <scope>NUCLEOTIDE SEQUENCE [LARGE SCALE GENOMIC DNA]</scope>
</reference>
<dbReference type="PANTHER" id="PTHR46746:SF9">
    <property type="entry name" value="CD209 ANTIGEN-LIKE PROTEIN C-LIKE"/>
    <property type="match status" value="1"/>
</dbReference>
<dbReference type="Ensembl" id="ENSEAST00005005607.2">
    <property type="protein sequence ID" value="ENSEASP00005005124.1"/>
    <property type="gene ID" value="ENSEASG00005003839.2"/>
</dbReference>
<feature type="domain" description="C-type lectin" evidence="5">
    <location>
        <begin position="114"/>
        <end position="229"/>
    </location>
</feature>
<keyword evidence="2" id="KW-1015">Disulfide bond</keyword>
<dbReference type="Pfam" id="PF00059">
    <property type="entry name" value="Lectin_C"/>
    <property type="match status" value="1"/>
</dbReference>
<dbReference type="InterPro" id="IPR016186">
    <property type="entry name" value="C-type_lectin-like/link_sf"/>
</dbReference>
<dbReference type="SMART" id="SM00034">
    <property type="entry name" value="CLECT"/>
    <property type="match status" value="1"/>
</dbReference>
<dbReference type="InterPro" id="IPR033989">
    <property type="entry name" value="CD209-like_CTLD"/>
</dbReference>
<gene>
    <name evidence="6" type="primary">CD209</name>
</gene>
<reference evidence="6" key="2">
    <citation type="submission" date="2025-08" db="UniProtKB">
        <authorList>
            <consortium name="Ensembl"/>
        </authorList>
    </citation>
    <scope>IDENTIFICATION</scope>
</reference>
<dbReference type="PROSITE" id="PS00615">
    <property type="entry name" value="C_TYPE_LECTIN_1"/>
    <property type="match status" value="1"/>
</dbReference>
<dbReference type="FunFam" id="3.10.100.10:FF:000044">
    <property type="entry name" value="CD209 antigen, isoform CRA_b"/>
    <property type="match status" value="1"/>
</dbReference>
<keyword evidence="4" id="KW-0472">Membrane</keyword>
<dbReference type="SUPFAM" id="SSF56436">
    <property type="entry name" value="C-type lectin-like"/>
    <property type="match status" value="1"/>
</dbReference>
<keyword evidence="4" id="KW-1133">Transmembrane helix</keyword>
<keyword evidence="7" id="KW-1185">Reference proteome</keyword>
<keyword evidence="3" id="KW-0675">Receptor</keyword>
<proteinExistence type="predicted"/>
<dbReference type="Proteomes" id="UP000694387">
    <property type="component" value="Chromosome 20"/>
</dbReference>
<dbReference type="PANTHER" id="PTHR46746">
    <property type="entry name" value="KILLER CELL LECTIN-LIKE RECEPTOR SUBFAMILY F MEMBER 2"/>
    <property type="match status" value="1"/>
</dbReference>
<keyword evidence="1" id="KW-0430">Lectin</keyword>
<evidence type="ECO:0000313" key="6">
    <source>
        <dbReference type="Ensembl" id="ENSEASP00005005124.1"/>
    </source>
</evidence>